<proteinExistence type="predicted"/>
<organism evidence="1 2">
    <name type="scientific">Amblyomma americanum</name>
    <name type="common">Lone star tick</name>
    <dbReference type="NCBI Taxonomy" id="6943"/>
    <lineage>
        <taxon>Eukaryota</taxon>
        <taxon>Metazoa</taxon>
        <taxon>Ecdysozoa</taxon>
        <taxon>Arthropoda</taxon>
        <taxon>Chelicerata</taxon>
        <taxon>Arachnida</taxon>
        <taxon>Acari</taxon>
        <taxon>Parasitiformes</taxon>
        <taxon>Ixodida</taxon>
        <taxon>Ixodoidea</taxon>
        <taxon>Ixodidae</taxon>
        <taxon>Amblyomminae</taxon>
        <taxon>Amblyomma</taxon>
    </lineage>
</organism>
<protein>
    <submittedName>
        <fullName evidence="1">Uncharacterized protein</fullName>
    </submittedName>
</protein>
<comment type="caution">
    <text evidence="1">The sequence shown here is derived from an EMBL/GenBank/DDBJ whole genome shotgun (WGS) entry which is preliminary data.</text>
</comment>
<dbReference type="EMBL" id="JARKHS020030490">
    <property type="protein sequence ID" value="KAK8762086.1"/>
    <property type="molecule type" value="Genomic_DNA"/>
</dbReference>
<sequence>MQRCQCLHGFVPRYSTHKFSTTEGGGLGIDNKVFALSGIHRTVEEVRKKWAGEMLSNTEKKVWATKCCSKYNAIVSGDTKTTIASVLKGG</sequence>
<accession>A0AAQ4DHZ6</accession>
<keyword evidence="2" id="KW-1185">Reference proteome</keyword>
<dbReference type="Proteomes" id="UP001321473">
    <property type="component" value="Unassembled WGS sequence"/>
</dbReference>
<evidence type="ECO:0000313" key="2">
    <source>
        <dbReference type="Proteomes" id="UP001321473"/>
    </source>
</evidence>
<dbReference type="AlphaFoldDB" id="A0AAQ4DHZ6"/>
<name>A0AAQ4DHZ6_AMBAM</name>
<evidence type="ECO:0000313" key="1">
    <source>
        <dbReference type="EMBL" id="KAK8762086.1"/>
    </source>
</evidence>
<gene>
    <name evidence="1" type="ORF">V5799_026655</name>
</gene>
<reference evidence="1 2" key="1">
    <citation type="journal article" date="2023" name="Arcadia Sci">
        <title>De novo assembly of a long-read Amblyomma americanum tick genome.</title>
        <authorList>
            <person name="Chou S."/>
            <person name="Poskanzer K.E."/>
            <person name="Rollins M."/>
            <person name="Thuy-Boun P.S."/>
        </authorList>
    </citation>
    <scope>NUCLEOTIDE SEQUENCE [LARGE SCALE GENOMIC DNA]</scope>
    <source>
        <strain evidence="1">F_SG_1</strain>
        <tissue evidence="1">Salivary glands</tissue>
    </source>
</reference>